<evidence type="ECO:0000256" key="1">
    <source>
        <dbReference type="SAM" id="Phobius"/>
    </source>
</evidence>
<organism evidence="2 3">
    <name type="scientific">Novipirellula caenicola</name>
    <dbReference type="NCBI Taxonomy" id="1536901"/>
    <lineage>
        <taxon>Bacteria</taxon>
        <taxon>Pseudomonadati</taxon>
        <taxon>Planctomycetota</taxon>
        <taxon>Planctomycetia</taxon>
        <taxon>Pirellulales</taxon>
        <taxon>Pirellulaceae</taxon>
        <taxon>Novipirellula</taxon>
    </lineage>
</organism>
<keyword evidence="1" id="KW-0812">Transmembrane</keyword>
<proteinExistence type="predicted"/>
<dbReference type="Pfam" id="PF03136">
    <property type="entry name" value="Pup_ligase"/>
    <property type="match status" value="1"/>
</dbReference>
<keyword evidence="1" id="KW-0472">Membrane</keyword>
<dbReference type="PANTHER" id="PTHR42307:SF2">
    <property type="entry name" value="PUP DEAMIDASE_DEPUPYLASE"/>
    <property type="match status" value="1"/>
</dbReference>
<dbReference type="GO" id="GO:0016874">
    <property type="term" value="F:ligase activity"/>
    <property type="evidence" value="ECO:0007669"/>
    <property type="project" value="UniProtKB-KW"/>
</dbReference>
<keyword evidence="1" id="KW-1133">Transmembrane helix</keyword>
<gene>
    <name evidence="2" type="primary">pafA</name>
    <name evidence="2" type="ORF">Rcae01_03993</name>
</gene>
<evidence type="ECO:0000313" key="3">
    <source>
        <dbReference type="Proteomes" id="UP001416858"/>
    </source>
</evidence>
<sequence length="571" mass="64198">MGMETEYATLAVDPQALSSEDLPASLFVYEQICEAIRRDQPTAKGLFDSEQMFLASGGAVTFESNPTLHDTPGGLIEIATPEVRSPEELLTCQRSIDQLVADATAESETSFDLRVLKNSSDSYSHIYGCQESYDAEVASGVWLLVYRIFVCLLWMMQVVSLVVSVPLLWCMLAIGWMAQRRRGRANSADFPNSAAEYDASEFAGFTEHDSLHDQPPKTAFDSVPPVVAMFFVTALRVIHLPIVLVLRFVARHIAFRPQRRYLTALLASRLAVCGSGGLDYEGRYRLSSKAMAIDTIADMGSFRGERPVFVYGHWLSHYCAKTFLSLASTRIMFARRQRLQIGLSDSNMADHAEYVKFASVSLVLDMIEAGAVADLPVLKNSVASIHRIASDWNLISSVPTSQGELSALEIQKKYLMAARQFVGETSKQWHGESETVLSRWGSLIDILSAFRRDHTQTRDAIGRIDWMTKKHLIDALGEKSEWTEKKKIDLRYHELSAAGYFQQLIRRLPEAVLVKQQNVDRRRRSPPSGSPAARRGWMIREFTGSDEVFHTDWAYAMIGRGRKRKRVNFDT</sequence>
<accession>A0ABP9VUM6</accession>
<protein>
    <submittedName>
        <fullName evidence="2">Pup--protein ligase</fullName>
    </submittedName>
</protein>
<evidence type="ECO:0000313" key="2">
    <source>
        <dbReference type="EMBL" id="GAA5508526.1"/>
    </source>
</evidence>
<feature type="transmembrane region" description="Helical" evidence="1">
    <location>
        <begin position="152"/>
        <end position="178"/>
    </location>
</feature>
<dbReference type="InterPro" id="IPR004347">
    <property type="entry name" value="Pup_ligase/deamidase"/>
</dbReference>
<keyword evidence="2" id="KW-0436">Ligase</keyword>
<dbReference type="Proteomes" id="UP001416858">
    <property type="component" value="Unassembled WGS sequence"/>
</dbReference>
<feature type="transmembrane region" description="Helical" evidence="1">
    <location>
        <begin position="226"/>
        <end position="250"/>
    </location>
</feature>
<dbReference type="PANTHER" id="PTHR42307">
    <property type="entry name" value="PUP DEAMIDASE/DEPUPYLASE"/>
    <property type="match status" value="1"/>
</dbReference>
<keyword evidence="3" id="KW-1185">Reference proteome</keyword>
<reference evidence="2 3" key="1">
    <citation type="submission" date="2024-02" db="EMBL/GenBank/DDBJ databases">
        <title>Rhodopirellula caenicola NBRC 110016.</title>
        <authorList>
            <person name="Ichikawa N."/>
            <person name="Katano-Makiyama Y."/>
            <person name="Hidaka K."/>
        </authorList>
    </citation>
    <scope>NUCLEOTIDE SEQUENCE [LARGE SCALE GENOMIC DNA]</scope>
    <source>
        <strain evidence="2 3">NBRC 110016</strain>
    </source>
</reference>
<comment type="caution">
    <text evidence="2">The sequence shown here is derived from an EMBL/GenBank/DDBJ whole genome shotgun (WGS) entry which is preliminary data.</text>
</comment>
<name>A0ABP9VUM6_9BACT</name>
<dbReference type="EMBL" id="BAABRO010000010">
    <property type="protein sequence ID" value="GAA5508526.1"/>
    <property type="molecule type" value="Genomic_DNA"/>
</dbReference>